<proteinExistence type="predicted"/>
<gene>
    <name evidence="3" type="ORF">THRCLA_05594</name>
</gene>
<organism evidence="3 4">
    <name type="scientific">Thraustotheca clavata</name>
    <dbReference type="NCBI Taxonomy" id="74557"/>
    <lineage>
        <taxon>Eukaryota</taxon>
        <taxon>Sar</taxon>
        <taxon>Stramenopiles</taxon>
        <taxon>Oomycota</taxon>
        <taxon>Saprolegniomycetes</taxon>
        <taxon>Saprolegniales</taxon>
        <taxon>Achlyaceae</taxon>
        <taxon>Thraustotheca</taxon>
    </lineage>
</organism>
<dbReference type="Pfam" id="PF14780">
    <property type="entry name" value="NEPRO_N"/>
    <property type="match status" value="1"/>
</dbReference>
<dbReference type="STRING" id="74557.A0A1V9ZVF1"/>
<reference evidence="3 4" key="1">
    <citation type="journal article" date="2014" name="Genome Biol. Evol.">
        <title>The secreted proteins of Achlya hypogyna and Thraustotheca clavata identify the ancestral oomycete secretome and reveal gene acquisitions by horizontal gene transfer.</title>
        <authorList>
            <person name="Misner I."/>
            <person name="Blouin N."/>
            <person name="Leonard G."/>
            <person name="Richards T.A."/>
            <person name="Lane C.E."/>
        </authorList>
    </citation>
    <scope>NUCLEOTIDE SEQUENCE [LARGE SCALE GENOMIC DNA]</scope>
    <source>
        <strain evidence="3 4">ATCC 34112</strain>
    </source>
</reference>
<evidence type="ECO:0000313" key="3">
    <source>
        <dbReference type="EMBL" id="OQS01996.1"/>
    </source>
</evidence>
<sequence>MDLKQLVNDVGALNEAFDVLDEELQVLRKLIYKNTSQHRRAKYFQYLVQVKRMHRLLKKEELKEVVVKIQKVARMLQIKDGMHHVAWKNLNSDIKMDLDGVLRQIVAIVQTCVEAMEAEKKTYQALGTQFAMTFFVPFCVVVNSLLGRLYVLKQTILIRFIQAHHCLILAYLAQVAHANPLRAGTTAIQLSGYEIPRHVLVYCDSTGLSNER</sequence>
<dbReference type="Proteomes" id="UP000243217">
    <property type="component" value="Unassembled WGS sequence"/>
</dbReference>
<accession>A0A1V9ZVF1</accession>
<evidence type="ECO:0000256" key="1">
    <source>
        <dbReference type="SAM" id="Phobius"/>
    </source>
</evidence>
<evidence type="ECO:0000313" key="4">
    <source>
        <dbReference type="Proteomes" id="UP000243217"/>
    </source>
</evidence>
<keyword evidence="4" id="KW-1185">Reference proteome</keyword>
<evidence type="ECO:0000259" key="2">
    <source>
        <dbReference type="Pfam" id="PF14780"/>
    </source>
</evidence>
<feature type="transmembrane region" description="Helical" evidence="1">
    <location>
        <begin position="130"/>
        <end position="151"/>
    </location>
</feature>
<feature type="domain" description="Nucleolus and neural progenitor protein-like N-terminal" evidence="2">
    <location>
        <begin position="4"/>
        <end position="167"/>
    </location>
</feature>
<dbReference type="InterPro" id="IPR027951">
    <property type="entry name" value="Nepro_N"/>
</dbReference>
<dbReference type="PANTHER" id="PTHR34786:SF1">
    <property type="entry name" value="OS09G0504900 PROTEIN"/>
    <property type="match status" value="1"/>
</dbReference>
<protein>
    <recommendedName>
        <fullName evidence="2">Nucleolus and neural progenitor protein-like N-terminal domain-containing protein</fullName>
    </recommendedName>
</protein>
<dbReference type="EMBL" id="JNBS01001302">
    <property type="protein sequence ID" value="OQS01996.1"/>
    <property type="molecule type" value="Genomic_DNA"/>
</dbReference>
<name>A0A1V9ZVF1_9STRA</name>
<dbReference type="PANTHER" id="PTHR34786">
    <property type="entry name" value="OS09G0504900 PROTEIN"/>
    <property type="match status" value="1"/>
</dbReference>
<dbReference type="AlphaFoldDB" id="A0A1V9ZVF1"/>
<keyword evidence="1" id="KW-0472">Membrane</keyword>
<keyword evidence="1" id="KW-0812">Transmembrane</keyword>
<dbReference type="OrthoDB" id="114080at2759"/>
<keyword evidence="1" id="KW-1133">Transmembrane helix</keyword>
<comment type="caution">
    <text evidence="3">The sequence shown here is derived from an EMBL/GenBank/DDBJ whole genome shotgun (WGS) entry which is preliminary data.</text>
</comment>